<reference evidence="1" key="1">
    <citation type="submission" date="2019-08" db="EMBL/GenBank/DDBJ databases">
        <authorList>
            <person name="Kucharzyk K."/>
            <person name="Murdoch R.W."/>
            <person name="Higgins S."/>
            <person name="Loffler F."/>
        </authorList>
    </citation>
    <scope>NUCLEOTIDE SEQUENCE</scope>
</reference>
<proteinExistence type="predicted"/>
<evidence type="ECO:0000313" key="1">
    <source>
        <dbReference type="EMBL" id="MPM37303.1"/>
    </source>
</evidence>
<sequence>MINEINPVKARTVPNKIVEKPKYSDINDSDSVKKGRKYDTIEINRLMADNEKRIIEFKEQIKKMIAKQGEESNLTLFGQKINVSLEDSQKAAQQVEEGGEYSIDAVATRIMDMAKALSGGDKSKISLLKDAVIKGFDAAGMEFNDGAGLPEICNKTYDEIMKRFDDWQKE</sequence>
<comment type="caution">
    <text evidence="1">The sequence shown here is derived from an EMBL/GenBank/DDBJ whole genome shotgun (WGS) entry which is preliminary data.</text>
</comment>
<accession>A0A644ZF19</accession>
<organism evidence="1">
    <name type="scientific">bioreactor metagenome</name>
    <dbReference type="NCBI Taxonomy" id="1076179"/>
    <lineage>
        <taxon>unclassified sequences</taxon>
        <taxon>metagenomes</taxon>
        <taxon>ecological metagenomes</taxon>
    </lineage>
</organism>
<protein>
    <submittedName>
        <fullName evidence="1">Uncharacterized protein</fullName>
    </submittedName>
</protein>
<dbReference type="EMBL" id="VSSQ01007899">
    <property type="protein sequence ID" value="MPM37303.1"/>
    <property type="molecule type" value="Genomic_DNA"/>
</dbReference>
<dbReference type="AlphaFoldDB" id="A0A644ZF19"/>
<gene>
    <name evidence="1" type="ORF">SDC9_83912</name>
</gene>
<name>A0A644ZF19_9ZZZZ</name>